<name>A0A0U5B7N0_9BACL</name>
<feature type="region of interest" description="Disordered" evidence="1">
    <location>
        <begin position="74"/>
        <end position="106"/>
    </location>
</feature>
<dbReference type="EMBL" id="AP017312">
    <property type="protein sequence ID" value="BAU27622.1"/>
    <property type="molecule type" value="Genomic_DNA"/>
</dbReference>
<dbReference type="AlphaFoldDB" id="A0A0U5B7N0"/>
<dbReference type="KEGG" id="asoc:CB4_01796"/>
<sequence>MEAQHTMVNCDDCKQDFSLTSIEQKKLDNGVERNYFICPHCQRQYTAFYTNQKVRRNQAKITALGREVQHATTLNKSNRLRKQIEELSEDNKREMDRLKREFDSEE</sequence>
<feature type="compositionally biased region" description="Basic and acidic residues" evidence="1">
    <location>
        <begin position="82"/>
        <end position="106"/>
    </location>
</feature>
<evidence type="ECO:0000313" key="3">
    <source>
        <dbReference type="Proteomes" id="UP000217696"/>
    </source>
</evidence>
<evidence type="ECO:0000313" key="2">
    <source>
        <dbReference type="EMBL" id="BAU27622.1"/>
    </source>
</evidence>
<protein>
    <submittedName>
        <fullName evidence="2">Uncharacterized protein</fullName>
    </submittedName>
</protein>
<dbReference type="Proteomes" id="UP000217696">
    <property type="component" value="Chromosome"/>
</dbReference>
<accession>A0A0U5B7N0</accession>
<reference evidence="2 3" key="1">
    <citation type="submission" date="2015-12" db="EMBL/GenBank/DDBJ databases">
        <title>Genome sequence of Aneurinibacillus soli.</title>
        <authorList>
            <person name="Lee J.S."/>
            <person name="Lee K.C."/>
            <person name="Kim K.K."/>
            <person name="Lee B.W."/>
        </authorList>
    </citation>
    <scope>NUCLEOTIDE SEQUENCE [LARGE SCALE GENOMIC DNA]</scope>
    <source>
        <strain evidence="2 3">CB4</strain>
    </source>
</reference>
<gene>
    <name evidence="2" type="ORF">CB4_01796</name>
</gene>
<keyword evidence="3" id="KW-1185">Reference proteome</keyword>
<proteinExistence type="predicted"/>
<organism evidence="2 3">
    <name type="scientific">Aneurinibacillus soli</name>
    <dbReference type="NCBI Taxonomy" id="1500254"/>
    <lineage>
        <taxon>Bacteria</taxon>
        <taxon>Bacillati</taxon>
        <taxon>Bacillota</taxon>
        <taxon>Bacilli</taxon>
        <taxon>Bacillales</taxon>
        <taxon>Paenibacillaceae</taxon>
        <taxon>Aneurinibacillus group</taxon>
        <taxon>Aneurinibacillus</taxon>
    </lineage>
</organism>
<evidence type="ECO:0000256" key="1">
    <source>
        <dbReference type="SAM" id="MobiDB-lite"/>
    </source>
</evidence>